<dbReference type="InterPro" id="IPR001633">
    <property type="entry name" value="EAL_dom"/>
</dbReference>
<dbReference type="SMART" id="SM00052">
    <property type="entry name" value="EAL"/>
    <property type="match status" value="1"/>
</dbReference>
<name>A0ABY2XFH5_9RHOB</name>
<accession>A0ABY2XFH5</accession>
<reference evidence="2 3" key="1">
    <citation type="submission" date="2019-05" db="EMBL/GenBank/DDBJ databases">
        <title>Marivita sp. nov. isolated from sea sediment.</title>
        <authorList>
            <person name="Kim W."/>
        </authorList>
    </citation>
    <scope>NUCLEOTIDE SEQUENCE [LARGE SCALE GENOMIC DNA]</scope>
    <source>
        <strain evidence="2 3">CAU 1492</strain>
    </source>
</reference>
<dbReference type="InterPro" id="IPR035919">
    <property type="entry name" value="EAL_sf"/>
</dbReference>
<dbReference type="InterPro" id="IPR050706">
    <property type="entry name" value="Cyclic-di-GMP_PDE-like"/>
</dbReference>
<comment type="caution">
    <text evidence="2">The sequence shown here is derived from an EMBL/GenBank/DDBJ whole genome shotgun (WGS) entry which is preliminary data.</text>
</comment>
<sequence length="280" mass="30989">MKLFKTTKIDPTAQELSNPLDIAVARRDSGVIDMVRAAVKHGEAMLAFQPVLRSAPPHTTGFYEGLLRVLDATGRVIPARDFMPSVTKAELGRDLDVLALNLGLKTLAGNPTVRLSLNLSARSIGYTPWMQTLERHLAEDATLGERLMLEITEDSAMDMPELVISFMDRLQPMGIAFALDEFGAGTTRFARFREFFFDAVKLDGQYMDRLAENPDNQALVRAMIAVARQFEMMVIATSVERLEDAELLIELGVDCLQGYLFGAPTLNPPWLDTAGNRARA</sequence>
<feature type="domain" description="EAL" evidence="1">
    <location>
        <begin position="28"/>
        <end position="278"/>
    </location>
</feature>
<protein>
    <submittedName>
        <fullName evidence="2">EAL domain-containing protein</fullName>
    </submittedName>
</protein>
<dbReference type="EMBL" id="VCPC01000001">
    <property type="protein sequence ID" value="TMV15223.1"/>
    <property type="molecule type" value="Genomic_DNA"/>
</dbReference>
<dbReference type="RefSeq" id="WP_138862572.1">
    <property type="nucleotide sequence ID" value="NZ_VCPC01000001.1"/>
</dbReference>
<dbReference type="SUPFAM" id="SSF141868">
    <property type="entry name" value="EAL domain-like"/>
    <property type="match status" value="1"/>
</dbReference>
<evidence type="ECO:0000313" key="2">
    <source>
        <dbReference type="EMBL" id="TMV15223.1"/>
    </source>
</evidence>
<dbReference type="Gene3D" id="3.20.20.450">
    <property type="entry name" value="EAL domain"/>
    <property type="match status" value="1"/>
</dbReference>
<evidence type="ECO:0000313" key="3">
    <source>
        <dbReference type="Proteomes" id="UP001191082"/>
    </source>
</evidence>
<dbReference type="PANTHER" id="PTHR33121">
    <property type="entry name" value="CYCLIC DI-GMP PHOSPHODIESTERASE PDEF"/>
    <property type="match status" value="1"/>
</dbReference>
<gene>
    <name evidence="2" type="ORF">FGK64_04485</name>
</gene>
<proteinExistence type="predicted"/>
<dbReference type="PANTHER" id="PTHR33121:SF79">
    <property type="entry name" value="CYCLIC DI-GMP PHOSPHODIESTERASE PDED-RELATED"/>
    <property type="match status" value="1"/>
</dbReference>
<dbReference type="Proteomes" id="UP001191082">
    <property type="component" value="Unassembled WGS sequence"/>
</dbReference>
<dbReference type="CDD" id="cd01948">
    <property type="entry name" value="EAL"/>
    <property type="match status" value="1"/>
</dbReference>
<keyword evidence="3" id="KW-1185">Reference proteome</keyword>
<organism evidence="2 3">
    <name type="scientific">Arenibacterium halophilum</name>
    <dbReference type="NCBI Taxonomy" id="2583821"/>
    <lineage>
        <taxon>Bacteria</taxon>
        <taxon>Pseudomonadati</taxon>
        <taxon>Pseudomonadota</taxon>
        <taxon>Alphaproteobacteria</taxon>
        <taxon>Rhodobacterales</taxon>
        <taxon>Paracoccaceae</taxon>
        <taxon>Arenibacterium</taxon>
    </lineage>
</organism>
<evidence type="ECO:0000259" key="1">
    <source>
        <dbReference type="PROSITE" id="PS50883"/>
    </source>
</evidence>
<dbReference type="Pfam" id="PF00563">
    <property type="entry name" value="EAL"/>
    <property type="match status" value="1"/>
</dbReference>
<dbReference type="PROSITE" id="PS50883">
    <property type="entry name" value="EAL"/>
    <property type="match status" value="1"/>
</dbReference>